<comment type="similarity">
    <text evidence="1">Belongs to the SleB family.</text>
</comment>
<evidence type="ECO:0000256" key="1">
    <source>
        <dbReference type="ARBA" id="ARBA00007010"/>
    </source>
</evidence>
<gene>
    <name evidence="11" type="ORF">SAMN02745975_02508</name>
</gene>
<dbReference type="InterPro" id="IPR014224">
    <property type="entry name" value="Spore_cortex_SleB"/>
</dbReference>
<dbReference type="InterPro" id="IPR036366">
    <property type="entry name" value="PGBDSf"/>
</dbReference>
<dbReference type="Proteomes" id="UP000184536">
    <property type="component" value="Unassembled WGS sequence"/>
</dbReference>
<dbReference type="InterPro" id="IPR036365">
    <property type="entry name" value="PGBD-like_sf"/>
</dbReference>
<dbReference type="EMBL" id="FQZV01000032">
    <property type="protein sequence ID" value="SHJ62673.1"/>
    <property type="molecule type" value="Genomic_DNA"/>
</dbReference>
<dbReference type="Pfam" id="PF01471">
    <property type="entry name" value="PG_binding_1"/>
    <property type="match status" value="2"/>
</dbReference>
<keyword evidence="4" id="KW-0732">Signal</keyword>
<dbReference type="InterPro" id="IPR052905">
    <property type="entry name" value="LD-transpeptidase_YkuD-like"/>
</dbReference>
<dbReference type="SUPFAM" id="SSF47090">
    <property type="entry name" value="PGBD-like"/>
    <property type="match status" value="2"/>
</dbReference>
<evidence type="ECO:0000256" key="6">
    <source>
        <dbReference type="ARBA" id="ARBA00022969"/>
    </source>
</evidence>
<accession>A0A1M6KUS2</accession>
<dbReference type="Gene3D" id="1.10.10.2520">
    <property type="entry name" value="Cell wall hydrolase SleB, domain 1"/>
    <property type="match status" value="1"/>
</dbReference>
<dbReference type="NCBIfam" id="TIGR02869">
    <property type="entry name" value="spore_SleB"/>
    <property type="match status" value="1"/>
</dbReference>
<keyword evidence="7" id="KW-0961">Cell wall biogenesis/degradation</keyword>
<keyword evidence="5" id="KW-0378">Hydrolase</keyword>
<evidence type="ECO:0000256" key="8">
    <source>
        <dbReference type="NCBIfam" id="TIGR02869"/>
    </source>
</evidence>
<dbReference type="InterPro" id="IPR011105">
    <property type="entry name" value="Cell_wall_hydrolase_SleB"/>
</dbReference>
<dbReference type="Gene3D" id="1.10.101.10">
    <property type="entry name" value="PGBD-like superfamily/PGBD"/>
    <property type="match status" value="2"/>
</dbReference>
<dbReference type="Gene3D" id="6.20.240.60">
    <property type="match status" value="1"/>
</dbReference>
<dbReference type="STRING" id="1121919.SAMN02745975_02508"/>
<evidence type="ECO:0000313" key="11">
    <source>
        <dbReference type="EMBL" id="SHJ62673.1"/>
    </source>
</evidence>
<dbReference type="RefSeq" id="WP_242946334.1">
    <property type="nucleotide sequence ID" value="NZ_FQZV01000032.1"/>
</dbReference>
<feature type="domain" description="Peptidoglycan binding-like" evidence="9">
    <location>
        <begin position="112"/>
        <end position="166"/>
    </location>
</feature>
<organism evidence="11 12">
    <name type="scientific">Geosporobacter subterraneus DSM 17957</name>
    <dbReference type="NCBI Taxonomy" id="1121919"/>
    <lineage>
        <taxon>Bacteria</taxon>
        <taxon>Bacillati</taxon>
        <taxon>Bacillota</taxon>
        <taxon>Clostridia</taxon>
        <taxon>Peptostreptococcales</taxon>
        <taxon>Thermotaleaceae</taxon>
        <taxon>Geosporobacter</taxon>
    </lineage>
</organism>
<sequence>MKKATKILCFTLMITFLISILFMDSIYARTISWGSRGNDVREVQQRLRNWGYLKGTVDGVYGAQTYRAVIAFQRKHGLKADGVIGPQTRRALGITAPAAAARGGGTTAKFSETVRIAQQKLKQWSYYKGAVDGIYGPKTGQAIRDFQRKNGLKVDGVIGPQTRKALGMPTGAQTAYTPTSRGVTRNDDVRLMAMAINGEARGEPYTGQVAVGAVILNRVRHPSFPNTIAGVIYEPLAFTAVADKQIYLEPNETAYRAARDALNGWDPTGGAIYYWNPATATSKWIWTREPSVKIGKHWFAHR</sequence>
<dbReference type="PANTHER" id="PTHR41533:SF1">
    <property type="entry name" value="L,D-TRANSPEPTIDASE YCBB-RELATED"/>
    <property type="match status" value="1"/>
</dbReference>
<evidence type="ECO:0000256" key="5">
    <source>
        <dbReference type="ARBA" id="ARBA00022801"/>
    </source>
</evidence>
<dbReference type="GO" id="GO:0016787">
    <property type="term" value="F:hydrolase activity"/>
    <property type="evidence" value="ECO:0007669"/>
    <property type="project" value="UniProtKB-KW"/>
</dbReference>
<keyword evidence="3" id="KW-0309">Germination</keyword>
<dbReference type="GO" id="GO:0030435">
    <property type="term" value="P:sporulation resulting in formation of a cellular spore"/>
    <property type="evidence" value="ECO:0007669"/>
    <property type="project" value="UniProtKB-KW"/>
</dbReference>
<evidence type="ECO:0000256" key="4">
    <source>
        <dbReference type="ARBA" id="ARBA00022729"/>
    </source>
</evidence>
<dbReference type="GO" id="GO:0071555">
    <property type="term" value="P:cell wall organization"/>
    <property type="evidence" value="ECO:0007669"/>
    <property type="project" value="UniProtKB-KW"/>
</dbReference>
<keyword evidence="6" id="KW-0749">Sporulation</keyword>
<feature type="domain" description="Cell wall hydrolase SleB" evidence="10">
    <location>
        <begin position="202"/>
        <end position="300"/>
    </location>
</feature>
<dbReference type="PANTHER" id="PTHR41533">
    <property type="entry name" value="L,D-TRANSPEPTIDASE HI_1667-RELATED"/>
    <property type="match status" value="1"/>
</dbReference>
<dbReference type="AlphaFoldDB" id="A0A1M6KUS2"/>
<keyword evidence="12" id="KW-1185">Reference proteome</keyword>
<evidence type="ECO:0000313" key="12">
    <source>
        <dbReference type="Proteomes" id="UP000184536"/>
    </source>
</evidence>
<dbReference type="InterPro" id="IPR002477">
    <property type="entry name" value="Peptidoglycan-bd-like"/>
</dbReference>
<proteinExistence type="inferred from homology"/>
<protein>
    <recommendedName>
        <fullName evidence="2 8">Spore cortex-lytic enzyme</fullName>
    </recommendedName>
</protein>
<reference evidence="12" key="1">
    <citation type="submission" date="2016-11" db="EMBL/GenBank/DDBJ databases">
        <authorList>
            <person name="Varghese N."/>
            <person name="Submissions S."/>
        </authorList>
    </citation>
    <scope>NUCLEOTIDE SEQUENCE [LARGE SCALE GENOMIC DNA]</scope>
    <source>
        <strain evidence="12">DSM 17957</strain>
    </source>
</reference>
<dbReference type="GO" id="GO:0009847">
    <property type="term" value="P:spore germination"/>
    <property type="evidence" value="ECO:0007669"/>
    <property type="project" value="UniProtKB-UniRule"/>
</dbReference>
<evidence type="ECO:0000259" key="10">
    <source>
        <dbReference type="Pfam" id="PF07486"/>
    </source>
</evidence>
<name>A0A1M6KUS2_9FIRM</name>
<evidence type="ECO:0000259" key="9">
    <source>
        <dbReference type="Pfam" id="PF01471"/>
    </source>
</evidence>
<evidence type="ECO:0000256" key="3">
    <source>
        <dbReference type="ARBA" id="ARBA00022544"/>
    </source>
</evidence>
<evidence type="ECO:0000256" key="7">
    <source>
        <dbReference type="ARBA" id="ARBA00023316"/>
    </source>
</evidence>
<evidence type="ECO:0000256" key="2">
    <source>
        <dbReference type="ARBA" id="ARBA00018364"/>
    </source>
</evidence>
<dbReference type="InterPro" id="IPR042047">
    <property type="entry name" value="SleB_dom1"/>
</dbReference>
<dbReference type="Pfam" id="PF07486">
    <property type="entry name" value="Hydrolase_2"/>
    <property type="match status" value="1"/>
</dbReference>
<feature type="domain" description="Peptidoglycan binding-like" evidence="9">
    <location>
        <begin position="36"/>
        <end position="92"/>
    </location>
</feature>